<dbReference type="Pfam" id="PF10282">
    <property type="entry name" value="Lactonase"/>
    <property type="match status" value="1"/>
</dbReference>
<dbReference type="Pfam" id="PF00012">
    <property type="entry name" value="HSP70"/>
    <property type="match status" value="1"/>
</dbReference>
<evidence type="ECO:0000256" key="3">
    <source>
        <dbReference type="ARBA" id="ARBA00022840"/>
    </source>
</evidence>
<dbReference type="STRING" id="1296565.SAMN05660657_04778"/>
<feature type="compositionally biased region" description="Low complexity" evidence="6">
    <location>
        <begin position="448"/>
        <end position="465"/>
    </location>
</feature>
<keyword evidence="3" id="KW-0067">ATP-binding</keyword>
<dbReference type="InterPro" id="IPR013126">
    <property type="entry name" value="Hsp_70_fam"/>
</dbReference>
<dbReference type="InterPro" id="IPR051200">
    <property type="entry name" value="Host-pathogen_enzymatic-act"/>
</dbReference>
<dbReference type="InterPro" id="IPR011048">
    <property type="entry name" value="Haem_d1_sf"/>
</dbReference>
<feature type="compositionally biased region" description="Low complexity" evidence="6">
    <location>
        <begin position="430"/>
        <end position="440"/>
    </location>
</feature>
<sequence length="832" mass="84514">MGHSLGIDLGTTFVAAAVADDDRLETVPLGDTSAVAHAAVRVGEDGSIASGDAAARRAVSDPDRVARDLKRRLGDPTPVVLGGVSFPVTTLLGALLRDVLARAVEVSKGGPDTVVLTHPAHWGPLQCRALADVAAAADLTRYSTATEPEAAAAYHGTNRPPEDGGILAVYDLGGGTFDATVLRHTPDGTEVLGVPDGIERLGGRDFDDAVLGYVDAVAGGVLHRLDLSDARTRVALARLRQDCTDAKEALSFDTEATIPVFLPGQHLQVRLTREEFEGLIRVPVESTLHALGRTLRTADVTPDRLSAVLLTGGSAQIPLIAEMVSQEFGCPAVVAAHPRHAVALGAAVLARRRAGTGPEGPTGILAARPEETRTATVAAPAAQRSRPVVAGSSPVGSSPAGSSPVEAAPAAPGPGTPPAEPGPPSPSAAPYPTAGATTSGLPGGGTTPTGADPASPASKAEAGPAEEPKGPPALLAVVVLVLVSLLGIAVLMTGRDAASGRDDAGATPTASDTAGVTLPEPAAFAPVAASASVPSTAGTVPVGETPGYAVASPDGRRLYVAQRAAGTIAVVDTAVDRVVTTIDVPSGPPQYLTLSPDGTRAYVSVWDDDRTVAAVSVLDTITGEVVATVPMRSRPYVSAVSPDGAELYVPNHDSAVLSVVDTRTASLVAEVDVPPNPHWVELTPDGARAYVADHDSNVVAVVDTATDTVVDEVPVGTSPHSVAVHRSRPLVATVNFDAASVSVIDTDRDEVVATVPVGEGPQDVTWSVDGRFAYVTNVRDSTLSVVSAEDFSVTATIPTGMSPTSVTVLPDGRKGYVSDLDSGTLTVLDLTG</sequence>
<dbReference type="PANTHER" id="PTHR47197:SF3">
    <property type="entry name" value="DIHYDRO-HEME D1 DEHYDROGENASE"/>
    <property type="match status" value="1"/>
</dbReference>
<proteinExistence type="inferred from homology"/>
<dbReference type="PRINTS" id="PR00301">
    <property type="entry name" value="HEATSHOCK70"/>
</dbReference>
<feature type="region of interest" description="Disordered" evidence="6">
    <location>
        <begin position="354"/>
        <end position="468"/>
    </location>
</feature>
<evidence type="ECO:0000256" key="4">
    <source>
        <dbReference type="ARBA" id="ARBA00023016"/>
    </source>
</evidence>
<dbReference type="GO" id="GO:0140662">
    <property type="term" value="F:ATP-dependent protein folding chaperone"/>
    <property type="evidence" value="ECO:0007669"/>
    <property type="project" value="InterPro"/>
</dbReference>
<dbReference type="SUPFAM" id="SSF53067">
    <property type="entry name" value="Actin-like ATPase domain"/>
    <property type="match status" value="2"/>
</dbReference>
<name>A0A1I7CQT0_9ACTN</name>
<evidence type="ECO:0000313" key="7">
    <source>
        <dbReference type="EMBL" id="SFU01821.1"/>
    </source>
</evidence>
<evidence type="ECO:0000256" key="2">
    <source>
        <dbReference type="ARBA" id="ARBA00022741"/>
    </source>
</evidence>
<dbReference type="InterPro" id="IPR019405">
    <property type="entry name" value="Lactonase_7-beta_prop"/>
</dbReference>
<keyword evidence="2" id="KW-0547">Nucleotide-binding</keyword>
<dbReference type="SUPFAM" id="SSF63825">
    <property type="entry name" value="YWTD domain"/>
    <property type="match status" value="1"/>
</dbReference>
<evidence type="ECO:0000256" key="5">
    <source>
        <dbReference type="ARBA" id="ARBA00023186"/>
    </source>
</evidence>
<evidence type="ECO:0000256" key="6">
    <source>
        <dbReference type="SAM" id="MobiDB-lite"/>
    </source>
</evidence>
<dbReference type="NCBIfam" id="TIGR02276">
    <property type="entry name" value="beta_rpt_yvtn"/>
    <property type="match status" value="1"/>
</dbReference>
<dbReference type="AlphaFoldDB" id="A0A1I7CQT0"/>
<dbReference type="InterPro" id="IPR015943">
    <property type="entry name" value="WD40/YVTN_repeat-like_dom_sf"/>
</dbReference>
<keyword evidence="4" id="KW-0346">Stress response</keyword>
<dbReference type="InterPro" id="IPR043129">
    <property type="entry name" value="ATPase_NBD"/>
</dbReference>
<dbReference type="EMBL" id="FPBA01000025">
    <property type="protein sequence ID" value="SFU01821.1"/>
    <property type="molecule type" value="Genomic_DNA"/>
</dbReference>
<keyword evidence="5" id="KW-0143">Chaperone</keyword>
<dbReference type="PANTHER" id="PTHR47197">
    <property type="entry name" value="PROTEIN NIRF"/>
    <property type="match status" value="1"/>
</dbReference>
<accession>A0A1I7CQT0</accession>
<gene>
    <name evidence="7" type="ORF">SAMN05660657_04778</name>
</gene>
<feature type="compositionally biased region" description="Low complexity" evidence="6">
    <location>
        <begin position="387"/>
        <end position="410"/>
    </location>
</feature>
<feature type="region of interest" description="Disordered" evidence="6">
    <location>
        <begin position="497"/>
        <end position="516"/>
    </location>
</feature>
<dbReference type="Gene3D" id="2.130.10.10">
    <property type="entry name" value="YVTN repeat-like/Quinoprotein amine dehydrogenase"/>
    <property type="match status" value="2"/>
</dbReference>
<dbReference type="Gene3D" id="3.30.420.40">
    <property type="match status" value="2"/>
</dbReference>
<evidence type="ECO:0000313" key="8">
    <source>
        <dbReference type="Proteomes" id="UP000199546"/>
    </source>
</evidence>
<dbReference type="OrthoDB" id="9766019at2"/>
<dbReference type="InterPro" id="IPR018181">
    <property type="entry name" value="Heat_shock_70_CS"/>
</dbReference>
<dbReference type="InterPro" id="IPR011964">
    <property type="entry name" value="YVTN_b-propeller_repeat"/>
</dbReference>
<dbReference type="SUPFAM" id="SSF51004">
    <property type="entry name" value="C-terminal (heme d1) domain of cytochrome cd1-nitrite reductase"/>
    <property type="match status" value="1"/>
</dbReference>
<dbReference type="GO" id="GO:0005524">
    <property type="term" value="F:ATP binding"/>
    <property type="evidence" value="ECO:0007669"/>
    <property type="project" value="UniProtKB-KW"/>
</dbReference>
<comment type="similarity">
    <text evidence="1">Belongs to the heat shock protein 70 family.</text>
</comment>
<organism evidence="7 8">
    <name type="scientific">Geodermatophilus amargosae</name>
    <dbReference type="NCBI Taxonomy" id="1296565"/>
    <lineage>
        <taxon>Bacteria</taxon>
        <taxon>Bacillati</taxon>
        <taxon>Actinomycetota</taxon>
        <taxon>Actinomycetes</taxon>
        <taxon>Geodermatophilales</taxon>
        <taxon>Geodermatophilaceae</taxon>
        <taxon>Geodermatophilus</taxon>
    </lineage>
</organism>
<reference evidence="8" key="1">
    <citation type="submission" date="2016-10" db="EMBL/GenBank/DDBJ databases">
        <authorList>
            <person name="Varghese N."/>
            <person name="Submissions S."/>
        </authorList>
    </citation>
    <scope>NUCLEOTIDE SEQUENCE [LARGE SCALE GENOMIC DNA]</scope>
    <source>
        <strain evidence="8">DSM 46136</strain>
    </source>
</reference>
<keyword evidence="8" id="KW-1185">Reference proteome</keyword>
<evidence type="ECO:0000256" key="1">
    <source>
        <dbReference type="ARBA" id="ARBA00007381"/>
    </source>
</evidence>
<protein>
    <submittedName>
        <fullName evidence="7">40-residue YVTN family beta-propeller repeat-containing protein</fullName>
    </submittedName>
</protein>
<dbReference type="Proteomes" id="UP000199546">
    <property type="component" value="Unassembled WGS sequence"/>
</dbReference>
<dbReference type="RefSeq" id="WP_093583505.1">
    <property type="nucleotide sequence ID" value="NZ_FPBA01000025.1"/>
</dbReference>
<dbReference type="Gene3D" id="3.90.640.10">
    <property type="entry name" value="Actin, Chain A, domain 4"/>
    <property type="match status" value="1"/>
</dbReference>
<dbReference type="PROSITE" id="PS00329">
    <property type="entry name" value="HSP70_2"/>
    <property type="match status" value="1"/>
</dbReference>
<feature type="compositionally biased region" description="Pro residues" evidence="6">
    <location>
        <begin position="411"/>
        <end position="429"/>
    </location>
</feature>